<dbReference type="EMBL" id="LR746272">
    <property type="protein sequence ID" value="CAA7402558.1"/>
    <property type="molecule type" value="Genomic_DNA"/>
</dbReference>
<dbReference type="InterPro" id="IPR050592">
    <property type="entry name" value="GDSL_lipolytic_enzyme"/>
</dbReference>
<dbReference type="FunFam" id="3.40.50.1110:FF:000003">
    <property type="entry name" value="GDSL esterase/lipase APG"/>
    <property type="match status" value="1"/>
</dbReference>
<keyword evidence="2" id="KW-0732">Signal</keyword>
<feature type="chain" id="PRO_5029889727" evidence="2">
    <location>
        <begin position="28"/>
        <end position="372"/>
    </location>
</feature>
<comment type="similarity">
    <text evidence="1">Belongs to the 'GDSL' lipolytic enzyme family.</text>
</comment>
<dbReference type="GO" id="GO:0016788">
    <property type="term" value="F:hydrolase activity, acting on ester bonds"/>
    <property type="evidence" value="ECO:0007669"/>
    <property type="project" value="InterPro"/>
</dbReference>
<dbReference type="InterPro" id="IPR035669">
    <property type="entry name" value="SGNH_plant_lipase-like"/>
</dbReference>
<dbReference type="Pfam" id="PF00657">
    <property type="entry name" value="Lipase_GDSL"/>
    <property type="match status" value="1"/>
</dbReference>
<protein>
    <submittedName>
        <fullName evidence="3">Uncharacterized protein</fullName>
    </submittedName>
</protein>
<accession>A0A7I8KZQ1</accession>
<dbReference type="InterPro" id="IPR001087">
    <property type="entry name" value="GDSL"/>
</dbReference>
<gene>
    <name evidence="3" type="ORF">SI8410_09013236</name>
</gene>
<evidence type="ECO:0000313" key="3">
    <source>
        <dbReference type="EMBL" id="CAA7402558.1"/>
    </source>
</evidence>
<dbReference type="OrthoDB" id="1600564at2759"/>
<dbReference type="AlphaFoldDB" id="A0A7I8KZQ1"/>
<reference evidence="3" key="1">
    <citation type="submission" date="2020-02" db="EMBL/GenBank/DDBJ databases">
        <authorList>
            <person name="Scholz U."/>
            <person name="Mascher M."/>
            <person name="Fiebig A."/>
        </authorList>
    </citation>
    <scope>NUCLEOTIDE SEQUENCE</scope>
</reference>
<dbReference type="SUPFAM" id="SSF52266">
    <property type="entry name" value="SGNH hydrolase"/>
    <property type="match status" value="1"/>
</dbReference>
<evidence type="ECO:0000313" key="4">
    <source>
        <dbReference type="Proteomes" id="UP000663760"/>
    </source>
</evidence>
<dbReference type="PANTHER" id="PTHR45642:SF3">
    <property type="entry name" value="OS09G0540400 PROTEIN"/>
    <property type="match status" value="1"/>
</dbReference>
<dbReference type="InterPro" id="IPR036514">
    <property type="entry name" value="SGNH_hydro_sf"/>
</dbReference>
<dbReference type="PANTHER" id="PTHR45642">
    <property type="entry name" value="GDSL ESTERASE/LIPASE EXL3"/>
    <property type="match status" value="1"/>
</dbReference>
<name>A0A7I8KZQ1_SPIIN</name>
<proteinExistence type="inferred from homology"/>
<evidence type="ECO:0000256" key="1">
    <source>
        <dbReference type="ARBA" id="ARBA00008668"/>
    </source>
</evidence>
<keyword evidence="4" id="KW-1185">Reference proteome</keyword>
<dbReference type="Proteomes" id="UP000663760">
    <property type="component" value="Chromosome 9"/>
</dbReference>
<evidence type="ECO:0000256" key="2">
    <source>
        <dbReference type="SAM" id="SignalP"/>
    </source>
</evidence>
<dbReference type="Gene3D" id="3.40.50.1110">
    <property type="entry name" value="SGNH hydrolase"/>
    <property type="match status" value="1"/>
</dbReference>
<sequence length="372" mass="41240">MAGEACSSRLTISLLQVLVFLIARVWAQPPQVPPEAISRSPCNTVSALFVFGDSTVDAGNNNYLATALKSNFPPYGRDFLGHLPTGRFTNGRLATDFVASYLGIKDMVPPYLDWTLPAEELKTGVSFASAGSGFDILTAQMSGVIPVLHQLDYFKDYLLKLDLLVGRRRSEDLIKRAVFVVSAGTNDFVVNYLTIPLRQQKFSLVDYQAFLLHNVRVFIEALIELGAQKIIMVGLPPMGCLPIVITLKWKGVFHDRGCVEAYNSISMDYNEKLQSVLRYLQSRFSADGGEIIYADIYTPVLDMVTSPSKFGFTEAMSGCCGTGLVEAAILCNLKSVVCEDASRYVFWDSIHPTEKCYFIAFNSMRHLIDRVC</sequence>
<organism evidence="3 4">
    <name type="scientific">Spirodela intermedia</name>
    <name type="common">Intermediate duckweed</name>
    <dbReference type="NCBI Taxonomy" id="51605"/>
    <lineage>
        <taxon>Eukaryota</taxon>
        <taxon>Viridiplantae</taxon>
        <taxon>Streptophyta</taxon>
        <taxon>Embryophyta</taxon>
        <taxon>Tracheophyta</taxon>
        <taxon>Spermatophyta</taxon>
        <taxon>Magnoliopsida</taxon>
        <taxon>Liliopsida</taxon>
        <taxon>Araceae</taxon>
        <taxon>Lemnoideae</taxon>
        <taxon>Spirodela</taxon>
    </lineage>
</organism>
<feature type="signal peptide" evidence="2">
    <location>
        <begin position="1"/>
        <end position="27"/>
    </location>
</feature>
<dbReference type="CDD" id="cd01837">
    <property type="entry name" value="SGNH_plant_lipase_like"/>
    <property type="match status" value="1"/>
</dbReference>